<sequence length="150" mass="16185">MNDLTRAERPDAERSTGIARERLARRQEELLAALVAGGPVPPGFDPGQVRAQSTGLAAKRRDTTAKVAPDLPRLLGAQYGPLFLGYARTHPQTGGYRADARAFAAWVLTDGGPAATGHRRALEQWLRQSGEGAEQPPGPLARMRRALRGR</sequence>
<dbReference type="InterPro" id="IPR058711">
    <property type="entry name" value="SCO6045-like_C"/>
</dbReference>
<comment type="caution">
    <text evidence="4">The sequence shown here is derived from an EMBL/GenBank/DDBJ whole genome shotgun (WGS) entry which is preliminary data.</text>
</comment>
<dbReference type="EMBL" id="JPRF03000087">
    <property type="protein sequence ID" value="OEV32659.1"/>
    <property type="molecule type" value="Genomic_DNA"/>
</dbReference>
<gene>
    <name evidence="3" type="ORF">GCM10010502_35160</name>
    <name evidence="4" type="ORF">HS99_0015420</name>
</gene>
<reference evidence="5" key="3">
    <citation type="submission" date="2016-08" db="EMBL/GenBank/DDBJ databases">
        <title>Sequencing, assembly and comparative genomics of S. aureofaciens ATCC 10762.</title>
        <authorList>
            <person name="Gradnigo J.S."/>
            <person name="Johnson N."/>
            <person name="Somerville G.A."/>
        </authorList>
    </citation>
    <scope>NUCLEOTIDE SEQUENCE [LARGE SCALE GENOMIC DNA]</scope>
    <source>
        <strain evidence="5">ATCC 10762 / DSM 40127 / CCM 3239 / JCM 4008 / LMG 5968 / NBRC 12843 / NCIMB 8234 / A-377</strain>
    </source>
</reference>
<accession>A0A8H9HRT3</accession>
<organism evidence="4 5">
    <name type="scientific">Kitasatospora aureofaciens</name>
    <name type="common">Streptomyces aureofaciens</name>
    <dbReference type="NCBI Taxonomy" id="1894"/>
    <lineage>
        <taxon>Bacteria</taxon>
        <taxon>Bacillati</taxon>
        <taxon>Actinomycetota</taxon>
        <taxon>Actinomycetes</taxon>
        <taxon>Kitasatosporales</taxon>
        <taxon>Streptomycetaceae</taxon>
        <taxon>Kitasatospora</taxon>
    </lineage>
</organism>
<protein>
    <recommendedName>
        <fullName evidence="2">SCO6045-like C-terminal domain-containing protein</fullName>
    </recommendedName>
</protein>
<proteinExistence type="predicted"/>
<keyword evidence="5" id="KW-1185">Reference proteome</keyword>
<evidence type="ECO:0000313" key="4">
    <source>
        <dbReference type="EMBL" id="OEV32659.1"/>
    </source>
</evidence>
<evidence type="ECO:0000313" key="3">
    <source>
        <dbReference type="EMBL" id="GGU80146.1"/>
    </source>
</evidence>
<dbReference type="AlphaFoldDB" id="A0A1E7MW64"/>
<accession>A0A1E7MW64</accession>
<dbReference type="Proteomes" id="UP000037395">
    <property type="component" value="Unassembled WGS sequence"/>
</dbReference>
<reference evidence="3" key="1">
    <citation type="journal article" date="2014" name="Int. J. Syst. Evol. Microbiol.">
        <title>Complete genome sequence of Corynebacterium casei LMG S-19264T (=DSM 44701T), isolated from a smear-ripened cheese.</title>
        <authorList>
            <consortium name="US DOE Joint Genome Institute (JGI-PGF)"/>
            <person name="Walter F."/>
            <person name="Albersmeier A."/>
            <person name="Kalinowski J."/>
            <person name="Ruckert C."/>
        </authorList>
    </citation>
    <scope>NUCLEOTIDE SEQUENCE</scope>
    <source>
        <strain evidence="3">JCM 4434</strain>
    </source>
</reference>
<reference evidence="3" key="5">
    <citation type="submission" date="2020-09" db="EMBL/GenBank/DDBJ databases">
        <authorList>
            <person name="Sun Q."/>
            <person name="Ohkuma M."/>
        </authorList>
    </citation>
    <scope>NUCLEOTIDE SEQUENCE</scope>
    <source>
        <strain evidence="3">JCM 4434</strain>
    </source>
</reference>
<feature type="domain" description="SCO6045-like C-terminal" evidence="2">
    <location>
        <begin position="24"/>
        <end position="108"/>
    </location>
</feature>
<dbReference type="Proteomes" id="UP000610124">
    <property type="component" value="Unassembled WGS sequence"/>
</dbReference>
<reference evidence="4 5" key="2">
    <citation type="submission" date="2014-07" db="EMBL/GenBank/DDBJ databases">
        <authorList>
            <person name="Zhang J.E."/>
            <person name="Yang H."/>
            <person name="Guo J."/>
            <person name="Deng Z."/>
            <person name="Luo H."/>
            <person name="Luo M."/>
            <person name="Zhao B."/>
        </authorList>
    </citation>
    <scope>NUCLEOTIDE SEQUENCE [LARGE SCALE GENOMIC DNA]</scope>
    <source>
        <strain evidence="4">ATCC 10762</strain>
        <strain evidence="5">ATCC 10762 / DSM 40127 / CCM 3239 / JCM 4008 / LMG 5968 / NBRC 12843 / NCIMB 8234 / A-377</strain>
    </source>
</reference>
<feature type="region of interest" description="Disordered" evidence="1">
    <location>
        <begin position="128"/>
        <end position="150"/>
    </location>
</feature>
<evidence type="ECO:0000313" key="5">
    <source>
        <dbReference type="Proteomes" id="UP000037395"/>
    </source>
</evidence>
<name>A0A1E7MW64_KITAU</name>
<reference evidence="4" key="4">
    <citation type="submission" date="2016-08" db="EMBL/GenBank/DDBJ databases">
        <title>Sequencing, Assembly and Comparative Genomics of S. aureofaciens ATCC 10762.</title>
        <authorList>
            <person name="Gradnigo J.S."/>
            <person name="Johnson N."/>
            <person name="Somerville G.A."/>
        </authorList>
    </citation>
    <scope>NUCLEOTIDE SEQUENCE [LARGE SCALE GENOMIC DNA]</scope>
    <source>
        <strain evidence="4">ATCC 10762</strain>
    </source>
</reference>
<evidence type="ECO:0000256" key="1">
    <source>
        <dbReference type="SAM" id="MobiDB-lite"/>
    </source>
</evidence>
<dbReference type="EMBL" id="BMUB01000007">
    <property type="protein sequence ID" value="GGU80146.1"/>
    <property type="molecule type" value="Genomic_DNA"/>
</dbReference>
<evidence type="ECO:0000259" key="2">
    <source>
        <dbReference type="Pfam" id="PF26136"/>
    </source>
</evidence>
<dbReference type="Pfam" id="PF26136">
    <property type="entry name" value="SCO6045_C"/>
    <property type="match status" value="1"/>
</dbReference>